<evidence type="ECO:0000313" key="3">
    <source>
        <dbReference type="Proteomes" id="UP001054252"/>
    </source>
</evidence>
<protein>
    <submittedName>
        <fullName evidence="2">Uncharacterized protein</fullName>
    </submittedName>
</protein>
<evidence type="ECO:0000256" key="1">
    <source>
        <dbReference type="SAM" id="Phobius"/>
    </source>
</evidence>
<keyword evidence="3" id="KW-1185">Reference proteome</keyword>
<comment type="caution">
    <text evidence="2">The sequence shown here is derived from an EMBL/GenBank/DDBJ whole genome shotgun (WGS) entry which is preliminary data.</text>
</comment>
<keyword evidence="1" id="KW-1133">Transmembrane helix</keyword>
<name>A0AAV5MAQ8_9ROSI</name>
<dbReference type="EMBL" id="BPVZ01000203">
    <property type="protein sequence ID" value="GKV46104.1"/>
    <property type="molecule type" value="Genomic_DNA"/>
</dbReference>
<dbReference type="Proteomes" id="UP001054252">
    <property type="component" value="Unassembled WGS sequence"/>
</dbReference>
<feature type="transmembrane region" description="Helical" evidence="1">
    <location>
        <begin position="14"/>
        <end position="37"/>
    </location>
</feature>
<keyword evidence="1" id="KW-0472">Membrane</keyword>
<proteinExistence type="predicted"/>
<accession>A0AAV5MAQ8</accession>
<organism evidence="2 3">
    <name type="scientific">Rubroshorea leprosula</name>
    <dbReference type="NCBI Taxonomy" id="152421"/>
    <lineage>
        <taxon>Eukaryota</taxon>
        <taxon>Viridiplantae</taxon>
        <taxon>Streptophyta</taxon>
        <taxon>Embryophyta</taxon>
        <taxon>Tracheophyta</taxon>
        <taxon>Spermatophyta</taxon>
        <taxon>Magnoliopsida</taxon>
        <taxon>eudicotyledons</taxon>
        <taxon>Gunneridae</taxon>
        <taxon>Pentapetalae</taxon>
        <taxon>rosids</taxon>
        <taxon>malvids</taxon>
        <taxon>Malvales</taxon>
        <taxon>Dipterocarpaceae</taxon>
        <taxon>Rubroshorea</taxon>
    </lineage>
</organism>
<dbReference type="AlphaFoldDB" id="A0AAV5MAQ8"/>
<gene>
    <name evidence="2" type="ORF">SLEP1_g53115</name>
</gene>
<sequence length="38" mass="4271">MDTSLGRVTIIRKYLYEAFSFLSLASVKFCILDALALT</sequence>
<evidence type="ECO:0000313" key="2">
    <source>
        <dbReference type="EMBL" id="GKV46104.1"/>
    </source>
</evidence>
<reference evidence="2 3" key="1">
    <citation type="journal article" date="2021" name="Commun. Biol.">
        <title>The genome of Shorea leprosula (Dipterocarpaceae) highlights the ecological relevance of drought in aseasonal tropical rainforests.</title>
        <authorList>
            <person name="Ng K.K.S."/>
            <person name="Kobayashi M.J."/>
            <person name="Fawcett J.A."/>
            <person name="Hatakeyama M."/>
            <person name="Paape T."/>
            <person name="Ng C.H."/>
            <person name="Ang C.C."/>
            <person name="Tnah L.H."/>
            <person name="Lee C.T."/>
            <person name="Nishiyama T."/>
            <person name="Sese J."/>
            <person name="O'Brien M.J."/>
            <person name="Copetti D."/>
            <person name="Mohd Noor M.I."/>
            <person name="Ong R.C."/>
            <person name="Putra M."/>
            <person name="Sireger I.Z."/>
            <person name="Indrioko S."/>
            <person name="Kosugi Y."/>
            <person name="Izuno A."/>
            <person name="Isagi Y."/>
            <person name="Lee S.L."/>
            <person name="Shimizu K.K."/>
        </authorList>
    </citation>
    <scope>NUCLEOTIDE SEQUENCE [LARGE SCALE GENOMIC DNA]</scope>
    <source>
        <strain evidence="2">214</strain>
    </source>
</reference>
<keyword evidence="1" id="KW-0812">Transmembrane</keyword>